<keyword evidence="2" id="KW-0614">Plasmid</keyword>
<geneLocation type="plasmid" evidence="2">
    <name>p57_like</name>
</geneLocation>
<dbReference type="RefSeq" id="WP_069665501.1">
    <property type="nucleotide sequence ID" value="NZ_CM004621.1"/>
</dbReference>
<evidence type="ECO:0000313" key="2">
    <source>
        <dbReference type="EMBL" id="OAM96622.1"/>
    </source>
</evidence>
<comment type="caution">
    <text evidence="2">The sequence shown here is derived from an EMBL/GenBank/DDBJ whole genome shotgun (WGS) entry which is preliminary data.</text>
</comment>
<dbReference type="GeneID" id="78074011"/>
<dbReference type="AlphaFoldDB" id="A0A178J3K1"/>
<protein>
    <submittedName>
        <fullName evidence="2">Uncharacterized protein</fullName>
    </submittedName>
</protein>
<evidence type="ECO:0000313" key="3">
    <source>
        <dbReference type="Proteomes" id="UP001150001"/>
    </source>
</evidence>
<dbReference type="Proteomes" id="UP001150001">
    <property type="component" value="Unassembled WGS sequence"/>
</dbReference>
<keyword evidence="3" id="KW-1185">Reference proteome</keyword>
<accession>A0A178J3K1</accession>
<evidence type="ECO:0000313" key="1">
    <source>
        <dbReference type="EMBL" id="MDC5742319.1"/>
    </source>
</evidence>
<dbReference type="Proteomes" id="UP000094761">
    <property type="component" value="Plasmid p57_like"/>
</dbReference>
<organism evidence="2">
    <name type="scientific">Vibrio europaeus</name>
    <dbReference type="NCBI Taxonomy" id="300876"/>
    <lineage>
        <taxon>Bacteria</taxon>
        <taxon>Pseudomonadati</taxon>
        <taxon>Pseudomonadota</taxon>
        <taxon>Gammaproteobacteria</taxon>
        <taxon>Vibrionales</taxon>
        <taxon>Vibrionaceae</taxon>
        <taxon>Vibrio</taxon>
        <taxon>Vibrio oreintalis group</taxon>
    </lineage>
</organism>
<proteinExistence type="predicted"/>
<sequence length="130" mass="14609">MNTQLTLEQSTLNADEAVNLLLCFVTNVAATIRLNTTFYQGSPMPSETPSNLLWLSDLLAGLNDLSQVLLQKNTNQVEQEVDRLVTYWTHYHDEIESARKNTAGDSLKWNIDDGLNILNLLKSTHCCISK</sequence>
<reference evidence="2" key="1">
    <citation type="submission" date="2016-03" db="EMBL/GenBank/DDBJ databases">
        <title>Draft genome sequence of the Vibrio tubiashii subs. europaeus.</title>
        <authorList>
            <person name="Spinard E."/>
            <person name="Dubert J."/>
            <person name="Nelson D.R."/>
            <person name="Barja J.L."/>
        </authorList>
    </citation>
    <scope>NUCLEOTIDE SEQUENCE [LARGE SCALE GENOMIC DNA]</scope>
    <source>
        <strain evidence="2">PP2-638</strain>
        <plasmid evidence="2">p57_like</plasmid>
    </source>
</reference>
<gene>
    <name evidence="2" type="ORF">AZ468_24950</name>
    <name evidence="1" type="ORF">OPW20_19790</name>
</gene>
<dbReference type="EMBL" id="JAPFIT010000022">
    <property type="protein sequence ID" value="MDC5742319.1"/>
    <property type="molecule type" value="Genomic_DNA"/>
</dbReference>
<dbReference type="EMBL" id="LUAX01000009">
    <property type="protein sequence ID" value="OAM96622.1"/>
    <property type="molecule type" value="Genomic_DNA"/>
</dbReference>
<name>A0A178J3K1_9VIBR</name>
<reference evidence="1" key="2">
    <citation type="submission" date="2022-11" db="EMBL/GenBank/DDBJ databases">
        <title>Role of the vibriolysin VemA secreted by the emergent pathogen Vibrio europaeus in the colonization of Manila clam mucus.</title>
        <authorList>
            <person name="Martinez C."/>
            <person name="Rodriguez S."/>
            <person name="Vences A."/>
            <person name="Barja J.L."/>
            <person name="Toranzo A.E."/>
            <person name="Dubert J."/>
        </authorList>
    </citation>
    <scope>NUCLEOTIDE SEQUENCE</scope>
    <source>
        <strain evidence="1">3454</strain>
    </source>
</reference>